<dbReference type="InterPro" id="IPR001789">
    <property type="entry name" value="Sig_transdc_resp-reg_receiver"/>
</dbReference>
<dbReference type="GO" id="GO:0000160">
    <property type="term" value="P:phosphorelay signal transduction system"/>
    <property type="evidence" value="ECO:0007669"/>
    <property type="project" value="InterPro"/>
</dbReference>
<dbReference type="InterPro" id="IPR052162">
    <property type="entry name" value="Sensor_kinase/Photoreceptor"/>
</dbReference>
<evidence type="ECO:0000313" key="8">
    <source>
        <dbReference type="EMBL" id="TGN19246.1"/>
    </source>
</evidence>
<keyword evidence="5" id="KW-0418">Kinase</keyword>
<dbReference type="InterPro" id="IPR000014">
    <property type="entry name" value="PAS"/>
</dbReference>
<protein>
    <recommendedName>
        <fullName evidence="2">histidine kinase</fullName>
        <ecNumber evidence="2">2.7.13.3</ecNumber>
    </recommendedName>
</protein>
<reference evidence="8" key="1">
    <citation type="journal article" date="2019" name="PLoS Negl. Trop. Dis.">
        <title>Revisiting the worldwide diversity of Leptospira species in the environment.</title>
        <authorList>
            <person name="Vincent A.T."/>
            <person name="Schiettekatte O."/>
            <person name="Bourhy P."/>
            <person name="Veyrier F.J."/>
            <person name="Picardeau M."/>
        </authorList>
    </citation>
    <scope>NUCLEOTIDE SEQUENCE [LARGE SCALE GENOMIC DNA]</scope>
    <source>
        <strain evidence="8">201300427</strain>
    </source>
</reference>
<dbReference type="Gene3D" id="3.30.450.20">
    <property type="entry name" value="PAS domain"/>
    <property type="match status" value="2"/>
</dbReference>
<dbReference type="InterPro" id="IPR011006">
    <property type="entry name" value="CheY-like_superfamily"/>
</dbReference>
<comment type="catalytic activity">
    <reaction evidence="1">
        <text>ATP + protein L-histidine = ADP + protein N-phospho-L-histidine.</text>
        <dbReference type="EC" id="2.7.13.3"/>
    </reaction>
</comment>
<keyword evidence="3 6" id="KW-0597">Phosphoprotein</keyword>
<keyword evidence="9" id="KW-1185">Reference proteome</keyword>
<organism evidence="8 9">
    <name type="scientific">Leptospira idonii</name>
    <dbReference type="NCBI Taxonomy" id="1193500"/>
    <lineage>
        <taxon>Bacteria</taxon>
        <taxon>Pseudomonadati</taxon>
        <taxon>Spirochaetota</taxon>
        <taxon>Spirochaetia</taxon>
        <taxon>Leptospirales</taxon>
        <taxon>Leptospiraceae</taxon>
        <taxon>Leptospira</taxon>
    </lineage>
</organism>
<dbReference type="SMART" id="SM00448">
    <property type="entry name" value="REC"/>
    <property type="match status" value="1"/>
</dbReference>
<name>A0A4V3JXY6_9LEPT</name>
<dbReference type="SUPFAM" id="SSF55785">
    <property type="entry name" value="PYP-like sensor domain (PAS domain)"/>
    <property type="match status" value="2"/>
</dbReference>
<feature type="domain" description="Response regulatory" evidence="7">
    <location>
        <begin position="523"/>
        <end position="636"/>
    </location>
</feature>
<dbReference type="PROSITE" id="PS50110">
    <property type="entry name" value="RESPONSE_REGULATORY"/>
    <property type="match status" value="1"/>
</dbReference>
<dbReference type="Proteomes" id="UP000298058">
    <property type="component" value="Unassembled WGS sequence"/>
</dbReference>
<evidence type="ECO:0000256" key="5">
    <source>
        <dbReference type="ARBA" id="ARBA00022777"/>
    </source>
</evidence>
<dbReference type="SUPFAM" id="SSF52172">
    <property type="entry name" value="CheY-like"/>
    <property type="match status" value="1"/>
</dbReference>
<evidence type="ECO:0000256" key="3">
    <source>
        <dbReference type="ARBA" id="ARBA00022553"/>
    </source>
</evidence>
<dbReference type="PANTHER" id="PTHR43304:SF1">
    <property type="entry name" value="PAC DOMAIN-CONTAINING PROTEIN"/>
    <property type="match status" value="1"/>
</dbReference>
<evidence type="ECO:0000256" key="2">
    <source>
        <dbReference type="ARBA" id="ARBA00012438"/>
    </source>
</evidence>
<dbReference type="InterPro" id="IPR035965">
    <property type="entry name" value="PAS-like_dom_sf"/>
</dbReference>
<evidence type="ECO:0000256" key="6">
    <source>
        <dbReference type="PROSITE-ProRule" id="PRU00169"/>
    </source>
</evidence>
<dbReference type="Gene3D" id="3.40.50.2300">
    <property type="match status" value="1"/>
</dbReference>
<evidence type="ECO:0000259" key="7">
    <source>
        <dbReference type="PROSITE" id="PS50110"/>
    </source>
</evidence>
<accession>A0A4V3JXY6</accession>
<dbReference type="EMBL" id="RQHW01000033">
    <property type="protein sequence ID" value="TGN19246.1"/>
    <property type="molecule type" value="Genomic_DNA"/>
</dbReference>
<dbReference type="NCBIfam" id="TIGR00229">
    <property type="entry name" value="sensory_box"/>
    <property type="match status" value="1"/>
</dbReference>
<dbReference type="PANTHER" id="PTHR43304">
    <property type="entry name" value="PHYTOCHROME-LIKE PROTEIN CPH1"/>
    <property type="match status" value="1"/>
</dbReference>
<dbReference type="EC" id="2.7.13.3" evidence="2"/>
<feature type="modified residue" description="4-aspartylphosphate" evidence="6">
    <location>
        <position position="572"/>
    </location>
</feature>
<dbReference type="AlphaFoldDB" id="A0A4V3JXY6"/>
<dbReference type="OrthoDB" id="335000at2"/>
<dbReference type="Pfam" id="PF13188">
    <property type="entry name" value="PAS_8"/>
    <property type="match status" value="1"/>
</dbReference>
<evidence type="ECO:0000256" key="4">
    <source>
        <dbReference type="ARBA" id="ARBA00022679"/>
    </source>
</evidence>
<evidence type="ECO:0000313" key="9">
    <source>
        <dbReference type="Proteomes" id="UP000298058"/>
    </source>
</evidence>
<dbReference type="Gene3D" id="1.10.287.130">
    <property type="match status" value="1"/>
</dbReference>
<gene>
    <name evidence="8" type="ORF">EHS15_10040</name>
</gene>
<proteinExistence type="predicted"/>
<comment type="caution">
    <text evidence="8">The sequence shown here is derived from an EMBL/GenBank/DDBJ whole genome shotgun (WGS) entry which is preliminary data.</text>
</comment>
<dbReference type="Pfam" id="PF00072">
    <property type="entry name" value="Response_reg"/>
    <property type="match status" value="1"/>
</dbReference>
<sequence>MQMNQEASGMMDFFRLLPQTYPGGVYLFEPKSGAFLFANDYFEKILGSPSKGKTFFQSDLLAKLHPEDRIHFETRSLTLSQSQEGSHFENDFRFLLDSKGLSSWLHFEEKLVRLPQISEEFLVIGFVRDVTNEKVNEQNIKEQIQFFLGLFENASVGMALQDWEGGYFRINRRFTEITGYTIHSLTDLNLKRIRGEALSPEELEYFKFFKEGMDETTLTGKDGRKIDVYRKTNTFRNAQGKPDFYYVFLDDLTEKKRKDSYHLHSQKLETIGSLAGNLAHDLNNYLQPIHVFSKLGQDLLVSSGTQEAYREKLKEFFIKIGTAADSARSMVHRIIRYSKTSEEEVIDRVDVSSALESSIPILVAESPKNVRLEFSLCEDPLFVRIDPIRFSKLIGEFVMGSIFPWDSQKEGSVHISTGVPDGNEKDRFLISLRFSGLALSHLDLEFLNQSIFEEDEPKWILLQLANRHIKNWGGELLWEMKENSILLVSIYLPASSEKREAPVYPKEKKIEGKDVWQDIAKKKIWIVEDDDPSRESIAMVLGLKNIEPELFATPKEALERLKSEKPDFVLSDYRMKELNGLSLLRKIKESVPYLSAVLYTGNAEGIDIEMLEAEGILVRTKPISASELHESILLSFGFL</sequence>
<keyword evidence="4" id="KW-0808">Transferase</keyword>
<evidence type="ECO:0000256" key="1">
    <source>
        <dbReference type="ARBA" id="ARBA00000085"/>
    </source>
</evidence>
<dbReference type="GO" id="GO:0004673">
    <property type="term" value="F:protein histidine kinase activity"/>
    <property type="evidence" value="ECO:0007669"/>
    <property type="project" value="UniProtKB-EC"/>
</dbReference>